<reference evidence="5" key="1">
    <citation type="submission" date="2020-03" db="EMBL/GenBank/DDBJ databases">
        <title>Draft sequencing of Paenibacilllus sp. S3N08.</title>
        <authorList>
            <person name="Kim D.-U."/>
        </authorList>
    </citation>
    <scope>NUCLEOTIDE SEQUENCE</scope>
    <source>
        <strain evidence="5">S3N08</strain>
    </source>
</reference>
<keyword evidence="2" id="KW-0540">Nuclease</keyword>
<evidence type="ECO:0000256" key="3">
    <source>
        <dbReference type="ARBA" id="ARBA00022801"/>
    </source>
</evidence>
<organism evidence="5 6">
    <name type="scientific">Paenibacillus agricola</name>
    <dbReference type="NCBI Taxonomy" id="2716264"/>
    <lineage>
        <taxon>Bacteria</taxon>
        <taxon>Bacillati</taxon>
        <taxon>Bacillota</taxon>
        <taxon>Bacilli</taxon>
        <taxon>Bacillales</taxon>
        <taxon>Paenibacillaceae</taxon>
        <taxon>Paenibacillus</taxon>
    </lineage>
</organism>
<dbReference type="InterPro" id="IPR052379">
    <property type="entry name" value="Type_VII_TA_RNase"/>
</dbReference>
<keyword evidence="3" id="KW-0378">Hydrolase</keyword>
<evidence type="ECO:0000313" key="5">
    <source>
        <dbReference type="EMBL" id="NHN31364.1"/>
    </source>
</evidence>
<evidence type="ECO:0000256" key="1">
    <source>
        <dbReference type="ARBA" id="ARBA00022649"/>
    </source>
</evidence>
<comment type="similarity">
    <text evidence="4">Belongs to the HepT RNase toxin family.</text>
</comment>
<dbReference type="InterPro" id="IPR008201">
    <property type="entry name" value="HepT-like"/>
</dbReference>
<evidence type="ECO:0000256" key="4">
    <source>
        <dbReference type="ARBA" id="ARBA00024207"/>
    </source>
</evidence>
<dbReference type="Gene3D" id="1.20.120.580">
    <property type="entry name" value="bsu32300-like"/>
    <property type="match status" value="1"/>
</dbReference>
<keyword evidence="1" id="KW-1277">Toxin-antitoxin system</keyword>
<keyword evidence="6" id="KW-1185">Reference proteome</keyword>
<evidence type="ECO:0000313" key="6">
    <source>
        <dbReference type="Proteomes" id="UP001165962"/>
    </source>
</evidence>
<evidence type="ECO:0000256" key="2">
    <source>
        <dbReference type="ARBA" id="ARBA00022722"/>
    </source>
</evidence>
<dbReference type="EMBL" id="JAAOIW010000005">
    <property type="protein sequence ID" value="NHN31364.1"/>
    <property type="molecule type" value="Genomic_DNA"/>
</dbReference>
<comment type="caution">
    <text evidence="5">The sequence shown here is derived from an EMBL/GenBank/DDBJ whole genome shotgun (WGS) entry which is preliminary data.</text>
</comment>
<dbReference type="RefSeq" id="WP_166151333.1">
    <property type="nucleotide sequence ID" value="NZ_JAAOIW010000005.1"/>
</dbReference>
<sequence>MYYVNHEQINKRLAFIPTLIEACESLVRACEVAPLSEQLLLQLAQERTLHLSIETVTDVGNLLIDAFMLRDASSYEDIIDILADEHAFEDKEAAVFRQLVQLRKSLAQEFVSFPRQILHPLVHELPEALANFAEAVPAFISRELV</sequence>
<accession>A0ABX0J509</accession>
<name>A0ABX0J509_9BACL</name>
<dbReference type="InterPro" id="IPR037038">
    <property type="entry name" value="HepT-like_sf"/>
</dbReference>
<dbReference type="Proteomes" id="UP001165962">
    <property type="component" value="Unassembled WGS sequence"/>
</dbReference>
<proteinExistence type="inferred from homology"/>
<dbReference type="Pfam" id="PF01934">
    <property type="entry name" value="HepT-like"/>
    <property type="match status" value="1"/>
</dbReference>
<dbReference type="PANTHER" id="PTHR33397">
    <property type="entry name" value="UPF0331 PROTEIN YUTE"/>
    <property type="match status" value="1"/>
</dbReference>
<dbReference type="PANTHER" id="PTHR33397:SF5">
    <property type="entry name" value="RNASE YUTE-RELATED"/>
    <property type="match status" value="1"/>
</dbReference>
<gene>
    <name evidence="5" type="ORF">G9U52_16110</name>
</gene>
<protein>
    <submittedName>
        <fullName evidence="5">DUF86 domain-containing protein</fullName>
    </submittedName>
</protein>